<dbReference type="Pfam" id="PF00593">
    <property type="entry name" value="TonB_dep_Rec_b-barrel"/>
    <property type="match status" value="1"/>
</dbReference>
<keyword evidence="4 10" id="KW-0812">Transmembrane</keyword>
<evidence type="ECO:0000256" key="10">
    <source>
        <dbReference type="PROSITE-ProRule" id="PRU01360"/>
    </source>
</evidence>
<protein>
    <submittedName>
        <fullName evidence="14">TonB-dependent receptor</fullName>
    </submittedName>
</protein>
<keyword evidence="6 11" id="KW-0798">TonB box</keyword>
<dbReference type="KEGG" id="eaj:Q3M24_06375"/>
<dbReference type="AlphaFoldDB" id="A0AAU8LZQ5"/>
<dbReference type="InterPro" id="IPR036942">
    <property type="entry name" value="Beta-barrel_TonB_sf"/>
</dbReference>
<reference evidence="14" key="2">
    <citation type="submission" date="2024-06" db="EMBL/GenBank/DDBJ databases">
        <authorList>
            <person name="Plum-Jensen L.E."/>
            <person name="Schramm A."/>
            <person name="Marshall I.P.G."/>
        </authorList>
    </citation>
    <scope>NUCLEOTIDE SEQUENCE</scope>
    <source>
        <strain evidence="14">Rat1</strain>
    </source>
</reference>
<evidence type="ECO:0000256" key="2">
    <source>
        <dbReference type="ARBA" id="ARBA00022448"/>
    </source>
</evidence>
<evidence type="ECO:0000256" key="4">
    <source>
        <dbReference type="ARBA" id="ARBA00022692"/>
    </source>
</evidence>
<dbReference type="InterPro" id="IPR000531">
    <property type="entry name" value="Beta-barrel_TonB"/>
</dbReference>
<evidence type="ECO:0000259" key="12">
    <source>
        <dbReference type="Pfam" id="PF00593"/>
    </source>
</evidence>
<gene>
    <name evidence="14" type="ORF">Q3M24_06375</name>
</gene>
<keyword evidence="3 10" id="KW-1134">Transmembrane beta strand</keyword>
<dbReference type="EMBL" id="CP159373">
    <property type="protein sequence ID" value="XCN74367.1"/>
    <property type="molecule type" value="Genomic_DNA"/>
</dbReference>
<evidence type="ECO:0000256" key="1">
    <source>
        <dbReference type="ARBA" id="ARBA00004571"/>
    </source>
</evidence>
<dbReference type="GO" id="GO:0015344">
    <property type="term" value="F:siderophore uptake transmembrane transporter activity"/>
    <property type="evidence" value="ECO:0007669"/>
    <property type="project" value="TreeGrafter"/>
</dbReference>
<dbReference type="GO" id="GO:0044718">
    <property type="term" value="P:siderophore transmembrane transport"/>
    <property type="evidence" value="ECO:0007669"/>
    <property type="project" value="TreeGrafter"/>
</dbReference>
<evidence type="ECO:0000256" key="6">
    <source>
        <dbReference type="ARBA" id="ARBA00023077"/>
    </source>
</evidence>
<proteinExistence type="inferred from homology"/>
<evidence type="ECO:0000256" key="11">
    <source>
        <dbReference type="RuleBase" id="RU003357"/>
    </source>
</evidence>
<dbReference type="Gene3D" id="2.40.170.20">
    <property type="entry name" value="TonB-dependent receptor, beta-barrel domain"/>
    <property type="match status" value="1"/>
</dbReference>
<organism evidence="14">
    <name type="scientific">Candidatus Electrothrix aestuarii</name>
    <dbReference type="NCBI Taxonomy" id="3062594"/>
    <lineage>
        <taxon>Bacteria</taxon>
        <taxon>Pseudomonadati</taxon>
        <taxon>Thermodesulfobacteriota</taxon>
        <taxon>Desulfobulbia</taxon>
        <taxon>Desulfobulbales</taxon>
        <taxon>Desulfobulbaceae</taxon>
        <taxon>Candidatus Electrothrix</taxon>
    </lineage>
</organism>
<dbReference type="PROSITE" id="PS52016">
    <property type="entry name" value="TONB_DEPENDENT_REC_3"/>
    <property type="match status" value="1"/>
</dbReference>
<dbReference type="PANTHER" id="PTHR30069:SF29">
    <property type="entry name" value="HEMOGLOBIN AND HEMOGLOBIN-HAPTOGLOBIN-BINDING PROTEIN 1-RELATED"/>
    <property type="match status" value="1"/>
</dbReference>
<feature type="domain" description="TonB-dependent receptor-like beta-barrel" evidence="12">
    <location>
        <begin position="206"/>
        <end position="637"/>
    </location>
</feature>
<evidence type="ECO:0000259" key="13">
    <source>
        <dbReference type="Pfam" id="PF07715"/>
    </source>
</evidence>
<dbReference type="InterPro" id="IPR039426">
    <property type="entry name" value="TonB-dep_rcpt-like"/>
</dbReference>
<keyword evidence="2 10" id="KW-0813">Transport</keyword>
<comment type="similarity">
    <text evidence="10 11">Belongs to the TonB-dependent receptor family.</text>
</comment>
<keyword evidence="7 10" id="KW-0472">Membrane</keyword>
<keyword evidence="8 14" id="KW-0675">Receptor</keyword>
<feature type="domain" description="TonB-dependent receptor plug" evidence="13">
    <location>
        <begin position="61"/>
        <end position="170"/>
    </location>
</feature>
<dbReference type="Gene3D" id="2.170.130.10">
    <property type="entry name" value="TonB-dependent receptor, plug domain"/>
    <property type="match status" value="1"/>
</dbReference>
<dbReference type="CDD" id="cd01347">
    <property type="entry name" value="ligand_gated_channel"/>
    <property type="match status" value="1"/>
</dbReference>
<dbReference type="InterPro" id="IPR010916">
    <property type="entry name" value="TonB_box_CS"/>
</dbReference>
<dbReference type="PROSITE" id="PS00430">
    <property type="entry name" value="TONB_DEPENDENT_REC_1"/>
    <property type="match status" value="1"/>
</dbReference>
<evidence type="ECO:0000256" key="7">
    <source>
        <dbReference type="ARBA" id="ARBA00023136"/>
    </source>
</evidence>
<accession>A0AAU8LZQ5</accession>
<keyword evidence="9 10" id="KW-0998">Cell outer membrane</keyword>
<comment type="subcellular location">
    <subcellularLocation>
        <location evidence="1 10">Cell outer membrane</location>
        <topology evidence="1 10">Multi-pass membrane protein</topology>
    </subcellularLocation>
</comment>
<evidence type="ECO:0000256" key="9">
    <source>
        <dbReference type="ARBA" id="ARBA00023237"/>
    </source>
</evidence>
<evidence type="ECO:0000256" key="3">
    <source>
        <dbReference type="ARBA" id="ARBA00022452"/>
    </source>
</evidence>
<evidence type="ECO:0000256" key="8">
    <source>
        <dbReference type="ARBA" id="ARBA00023170"/>
    </source>
</evidence>
<dbReference type="Pfam" id="PF07715">
    <property type="entry name" value="Plug"/>
    <property type="match status" value="1"/>
</dbReference>
<sequence length="674" mass="75302">MNRSKNSLLLLSGIFLPLVICGMPVTGTGGELYQGAADAGTGAHTLDTVTVTASKMKTDIARTPTNIAVISREEIERHPSAATIFELLQQVNVPGVYLPVLPGSLPVDGQLSTRGSESTPWAVRILVNGIEFNKGNGYIVPPRIPTHDIERIEIVKTPSAVYGDQAIYGVINIITRRSDKPLEGKVGVSSDSFGSSNFHTVLNGQKNNWEYFLDIGMNRFNGFQDRAFEDDNMLYAQVRYYMNDISSLTFHASHFESDANYANNLSFEEFAADPSQNPGLDQPLEDNYDLYALVYDTSFGPHDLTIKTDFKDENTKMFWSGLYFEFDEWELHPELNLTLRHDLGSVRNTLVLGGEYRYHELDTMLFSAPDNLVGLQIGDRHREDTTYAAFLQDQAEITSQLTLTAGIRYDNYQQDQEGRVNASNTWSQSDSCFSPKLGMTYTVSQAVKLFSGFNSGFKSPVRVPGAAASGNLKPERINAYEFGLRGQALPWLHYETALFYHQVEDKIVSVARQQLENIGKTEARGLELSLNAQFDSGLYSKFGYTWQESEFKEHQINDVSYNGNMLPNVPEHIVGLTIGFRHSTWGDIAVSPTFHGDIYLNDSNTSKWDSYWLLGARYAKQFQSYPGMEFFVHGENLTDEQEVTQSGSTSSEVGSEAVYPVPGIRVSTGLRFTF</sequence>
<dbReference type="GO" id="GO:0009279">
    <property type="term" value="C:cell outer membrane"/>
    <property type="evidence" value="ECO:0007669"/>
    <property type="project" value="UniProtKB-SubCell"/>
</dbReference>
<evidence type="ECO:0000313" key="14">
    <source>
        <dbReference type="EMBL" id="XCN74367.1"/>
    </source>
</evidence>
<reference evidence="14" key="1">
    <citation type="journal article" date="2024" name="Syst. Appl. Microbiol.">
        <title>First single-strain enrichments of Electrothrix cable bacteria, description of E. aestuarii sp. nov. and E. rattekaaiensis sp. nov., and proposal of a cable bacteria taxonomy following the rules of the SeqCode.</title>
        <authorList>
            <person name="Plum-Jensen L.E."/>
            <person name="Schramm A."/>
            <person name="Marshall I.P.G."/>
        </authorList>
    </citation>
    <scope>NUCLEOTIDE SEQUENCE</scope>
    <source>
        <strain evidence="14">Rat1</strain>
    </source>
</reference>
<dbReference type="InterPro" id="IPR012910">
    <property type="entry name" value="Plug_dom"/>
</dbReference>
<evidence type="ECO:0000256" key="5">
    <source>
        <dbReference type="ARBA" id="ARBA00022729"/>
    </source>
</evidence>
<dbReference type="SUPFAM" id="SSF56935">
    <property type="entry name" value="Porins"/>
    <property type="match status" value="1"/>
</dbReference>
<keyword evidence="5" id="KW-0732">Signal</keyword>
<dbReference type="InterPro" id="IPR037066">
    <property type="entry name" value="Plug_dom_sf"/>
</dbReference>
<name>A0AAU8LZQ5_9BACT</name>
<dbReference type="PANTHER" id="PTHR30069">
    <property type="entry name" value="TONB-DEPENDENT OUTER MEMBRANE RECEPTOR"/>
    <property type="match status" value="1"/>
</dbReference>